<organism evidence="3 4">
    <name type="scientific">Neobacillus bataviensis</name>
    <dbReference type="NCBI Taxonomy" id="220685"/>
    <lineage>
        <taxon>Bacteria</taxon>
        <taxon>Bacillati</taxon>
        <taxon>Bacillota</taxon>
        <taxon>Bacilli</taxon>
        <taxon>Bacillales</taxon>
        <taxon>Bacillaceae</taxon>
        <taxon>Neobacillus</taxon>
    </lineage>
</organism>
<dbReference type="CDD" id="cd07814">
    <property type="entry name" value="SRPBCC_CalC_Aha1-like"/>
    <property type="match status" value="1"/>
</dbReference>
<reference evidence="3 4" key="1">
    <citation type="submission" date="2019-06" db="EMBL/GenBank/DDBJ databases">
        <title>Sorghum-associated microbial communities from plants grown in Nebraska, USA.</title>
        <authorList>
            <person name="Schachtman D."/>
        </authorList>
    </citation>
    <scope>NUCLEOTIDE SEQUENCE [LARGE SCALE GENOMIC DNA]</scope>
    <source>
        <strain evidence="3 4">2482</strain>
    </source>
</reference>
<dbReference type="AlphaFoldDB" id="A0A561DNE3"/>
<comment type="similarity">
    <text evidence="1">Belongs to the AHA1 family.</text>
</comment>
<dbReference type="InterPro" id="IPR013538">
    <property type="entry name" value="ASHA1/2-like_C"/>
</dbReference>
<dbReference type="SUPFAM" id="SSF55961">
    <property type="entry name" value="Bet v1-like"/>
    <property type="match status" value="1"/>
</dbReference>
<evidence type="ECO:0000313" key="4">
    <source>
        <dbReference type="Proteomes" id="UP000319671"/>
    </source>
</evidence>
<keyword evidence="4" id="KW-1185">Reference proteome</keyword>
<dbReference type="Proteomes" id="UP000319671">
    <property type="component" value="Unassembled WGS sequence"/>
</dbReference>
<dbReference type="RefSeq" id="WP_144563310.1">
    <property type="nucleotide sequence ID" value="NZ_VIVN01000003.1"/>
</dbReference>
<dbReference type="Pfam" id="PF08327">
    <property type="entry name" value="AHSA1"/>
    <property type="match status" value="1"/>
</dbReference>
<evidence type="ECO:0000259" key="2">
    <source>
        <dbReference type="Pfam" id="PF08327"/>
    </source>
</evidence>
<dbReference type="Gene3D" id="3.30.530.20">
    <property type="match status" value="1"/>
</dbReference>
<gene>
    <name evidence="3" type="ORF">FB550_10357</name>
</gene>
<sequence length="151" mass="17118">MTKLFVDKTIEINAPVSKVWDVLTISELNRQWAVEFSSGGPEFHLESTWELGSPVYWKGQDGTVIVEGNVTAAQRNKLLRFTVFDVRMAERPKVTEQDGITFQLDEVEGKTTLHILQGDFSAMADGQIYRDASAEIWDKVLPKVKRMAEEN</sequence>
<accession>A0A561DNE3</accession>
<evidence type="ECO:0000256" key="1">
    <source>
        <dbReference type="ARBA" id="ARBA00006817"/>
    </source>
</evidence>
<proteinExistence type="inferred from homology"/>
<dbReference type="InterPro" id="IPR023393">
    <property type="entry name" value="START-like_dom_sf"/>
</dbReference>
<protein>
    <submittedName>
        <fullName evidence="3">Uncharacterized protein YndB with AHSA1/START domain</fullName>
    </submittedName>
</protein>
<name>A0A561DNE3_9BACI</name>
<evidence type="ECO:0000313" key="3">
    <source>
        <dbReference type="EMBL" id="TWE04883.1"/>
    </source>
</evidence>
<comment type="caution">
    <text evidence="3">The sequence shown here is derived from an EMBL/GenBank/DDBJ whole genome shotgun (WGS) entry which is preliminary data.</text>
</comment>
<dbReference type="EMBL" id="VIVN01000003">
    <property type="protein sequence ID" value="TWE04883.1"/>
    <property type="molecule type" value="Genomic_DNA"/>
</dbReference>
<feature type="domain" description="Activator of Hsp90 ATPase homologue 1/2-like C-terminal" evidence="2">
    <location>
        <begin position="13"/>
        <end position="146"/>
    </location>
</feature>